<dbReference type="EMBL" id="SUMF01000003">
    <property type="protein sequence ID" value="TJZ76181.1"/>
    <property type="molecule type" value="Genomic_DNA"/>
</dbReference>
<proteinExistence type="predicted"/>
<dbReference type="PROSITE" id="PS51186">
    <property type="entry name" value="GNAT"/>
    <property type="match status" value="1"/>
</dbReference>
<gene>
    <name evidence="2" type="ORF">FAZ21_05240</name>
</gene>
<feature type="domain" description="N-acetyltransferase" evidence="1">
    <location>
        <begin position="1"/>
        <end position="147"/>
    </location>
</feature>
<dbReference type="AlphaFoldDB" id="A0A4U0Q4W0"/>
<dbReference type="InterPro" id="IPR000182">
    <property type="entry name" value="GNAT_dom"/>
</dbReference>
<dbReference type="InterPro" id="IPR016181">
    <property type="entry name" value="Acyl_CoA_acyltransferase"/>
</dbReference>
<dbReference type="RefSeq" id="WP_136772231.1">
    <property type="nucleotide sequence ID" value="NZ_CP156074.1"/>
</dbReference>
<dbReference type="CDD" id="cd04301">
    <property type="entry name" value="NAT_SF"/>
    <property type="match status" value="1"/>
</dbReference>
<dbReference type="Gene3D" id="3.40.630.30">
    <property type="match status" value="1"/>
</dbReference>
<evidence type="ECO:0000259" key="1">
    <source>
        <dbReference type="PROSITE" id="PS51186"/>
    </source>
</evidence>
<sequence>MLIRAANHCDAPRIHAITAAAFGQVAEADLIDALVHGGHVTMSLVGVGESGDIVAHVLFSPVECPGADGEVLGLAPIAVDPAWQNQGRGAALVREALRQLQQDGIAAVVVLGDPAYYQRFGFVPASRFGLSCAYDVPHEYFMALELIPGALAGGNGVVIYAPEFAAL</sequence>
<keyword evidence="2" id="KW-0808">Transferase</keyword>
<accession>A0A4U0Q4W0</accession>
<comment type="caution">
    <text evidence="2">The sequence shown here is derived from an EMBL/GenBank/DDBJ whole genome shotgun (WGS) entry which is preliminary data.</text>
</comment>
<keyword evidence="3" id="KW-1185">Reference proteome</keyword>
<dbReference type="Pfam" id="PF00583">
    <property type="entry name" value="Acetyltransf_1"/>
    <property type="match status" value="1"/>
</dbReference>
<organism evidence="2 3">
    <name type="scientific">Chitiniphilus eburneus</name>
    <dbReference type="NCBI Taxonomy" id="2571148"/>
    <lineage>
        <taxon>Bacteria</taxon>
        <taxon>Pseudomonadati</taxon>
        <taxon>Pseudomonadota</taxon>
        <taxon>Betaproteobacteria</taxon>
        <taxon>Neisseriales</taxon>
        <taxon>Chitinibacteraceae</taxon>
        <taxon>Chitiniphilus</taxon>
    </lineage>
</organism>
<name>A0A4U0Q4W0_9NEIS</name>
<protein>
    <submittedName>
        <fullName evidence="2">N-acetyltransferase</fullName>
    </submittedName>
</protein>
<evidence type="ECO:0000313" key="3">
    <source>
        <dbReference type="Proteomes" id="UP000310016"/>
    </source>
</evidence>
<dbReference type="GO" id="GO:0016747">
    <property type="term" value="F:acyltransferase activity, transferring groups other than amino-acyl groups"/>
    <property type="evidence" value="ECO:0007669"/>
    <property type="project" value="InterPro"/>
</dbReference>
<reference evidence="2 3" key="1">
    <citation type="submission" date="2019-04" db="EMBL/GenBank/DDBJ databases">
        <title>Chitiniphilus eburnea sp. nov., a novel chitinolytic bacterium isolated from aquaculture sludge.</title>
        <authorList>
            <person name="Sheng M."/>
        </authorList>
    </citation>
    <scope>NUCLEOTIDE SEQUENCE [LARGE SCALE GENOMIC DNA]</scope>
    <source>
        <strain evidence="2 3">HX-2-15</strain>
    </source>
</reference>
<dbReference type="Proteomes" id="UP000310016">
    <property type="component" value="Unassembled WGS sequence"/>
</dbReference>
<dbReference type="OrthoDB" id="9797178at2"/>
<dbReference type="SUPFAM" id="SSF55729">
    <property type="entry name" value="Acyl-CoA N-acyltransferases (Nat)"/>
    <property type="match status" value="1"/>
</dbReference>
<evidence type="ECO:0000313" key="2">
    <source>
        <dbReference type="EMBL" id="TJZ76181.1"/>
    </source>
</evidence>